<accession>A0A6I1WKM8</accession>
<dbReference type="EMBL" id="WIWF01000002">
    <property type="protein sequence ID" value="MQT72815.1"/>
    <property type="molecule type" value="Genomic_DNA"/>
</dbReference>
<gene>
    <name evidence="13" type="ORF">GHO28_07630</name>
    <name evidence="12" type="ORF">GHO37_00610</name>
</gene>
<evidence type="ECO:0000313" key="13">
    <source>
        <dbReference type="EMBL" id="MQU42380.1"/>
    </source>
</evidence>
<evidence type="ECO:0000256" key="5">
    <source>
        <dbReference type="ARBA" id="ARBA00012667"/>
    </source>
</evidence>
<feature type="domain" description="4-oxalocrotonate tautomerase-like" evidence="11">
    <location>
        <begin position="10"/>
        <end position="66"/>
    </location>
</feature>
<name>A0A6I1WKM8_9PSED</name>
<reference evidence="14 15" key="1">
    <citation type="submission" date="2019-10" db="EMBL/GenBank/DDBJ databases">
        <title>Evaluation of single-gene subtyping targets for Pseudomonas.</title>
        <authorList>
            <person name="Reichler S.J."/>
            <person name="Orsi R.H."/>
            <person name="Wiedmann M."/>
            <person name="Martin N.H."/>
            <person name="Murphy S.I."/>
        </authorList>
    </citation>
    <scope>NUCLEOTIDE SEQUENCE [LARGE SCALE GENOMIC DNA]</scope>
    <source>
        <strain evidence="13 15">FSL R10-1876</strain>
        <strain evidence="12 14">FSL R10-2932</strain>
    </source>
</reference>
<evidence type="ECO:0000256" key="4">
    <source>
        <dbReference type="ARBA" id="ARBA00011643"/>
    </source>
</evidence>
<dbReference type="Proteomes" id="UP000466863">
    <property type="component" value="Unassembled WGS sequence"/>
</dbReference>
<comment type="subunit">
    <text evidence="4 10">Homohexamer.</text>
</comment>
<evidence type="ECO:0000256" key="8">
    <source>
        <dbReference type="ARBA" id="ARBA00029674"/>
    </source>
</evidence>
<organism evidence="13 15">
    <name type="scientific">Pseudomonas helleri</name>
    <dbReference type="NCBI Taxonomy" id="1608996"/>
    <lineage>
        <taxon>Bacteria</taxon>
        <taxon>Pseudomonadati</taxon>
        <taxon>Pseudomonadota</taxon>
        <taxon>Gammaproteobacteria</taxon>
        <taxon>Pseudomonadales</taxon>
        <taxon>Pseudomonadaceae</taxon>
        <taxon>Pseudomonas</taxon>
    </lineage>
</organism>
<dbReference type="InterPro" id="IPR014347">
    <property type="entry name" value="Tautomerase/MIF_sf"/>
</dbReference>
<evidence type="ECO:0000313" key="14">
    <source>
        <dbReference type="Proteomes" id="UP000447574"/>
    </source>
</evidence>
<dbReference type="EC" id="5.3.2.6" evidence="5 10"/>
<evidence type="ECO:0000256" key="7">
    <source>
        <dbReference type="ARBA" id="ARBA00023235"/>
    </source>
</evidence>
<evidence type="ECO:0000259" key="11">
    <source>
        <dbReference type="Pfam" id="PF01361"/>
    </source>
</evidence>
<evidence type="ECO:0000313" key="15">
    <source>
        <dbReference type="Proteomes" id="UP000466863"/>
    </source>
</evidence>
<dbReference type="EMBL" id="WIVV01000024">
    <property type="protein sequence ID" value="MQU42380.1"/>
    <property type="molecule type" value="Genomic_DNA"/>
</dbReference>
<comment type="caution">
    <text evidence="13">The sequence shown here is derived from an EMBL/GenBank/DDBJ whole genome shotgun (WGS) entry which is preliminary data.</text>
</comment>
<keyword evidence="10" id="KW-0058">Aromatic hydrocarbons catabolism</keyword>
<comment type="catalytic activity">
    <reaction evidence="1 10">
        <text>(2Z,4E)-2-hydroxyhexa-2,4-dienedioate = (3E)-2-oxohex-3-enedioate</text>
        <dbReference type="Rhea" id="RHEA:33431"/>
        <dbReference type="ChEBI" id="CHEBI:28080"/>
        <dbReference type="ChEBI" id="CHEBI:64908"/>
        <dbReference type="EC" id="5.3.2.6"/>
    </reaction>
</comment>
<feature type="active site" description="Proton acceptor; via imino nitrogen" evidence="9">
    <location>
        <position position="10"/>
    </location>
</feature>
<comment type="function">
    <text evidence="2">Catalyzes the ketonization of 2-hydroxymuconate stereoselectively to yield 2-oxo-3-hexenedioate.</text>
</comment>
<dbReference type="Proteomes" id="UP000447574">
    <property type="component" value="Unassembled WGS sequence"/>
</dbReference>
<sequence>MVINEETDMPYVNIKVTDEGVSAEQKRLLIKGVTELLERVLNKAPSTTYVVIDEVSTDNWGVGGETTTQLRARQKLNTH</sequence>
<evidence type="ECO:0000256" key="2">
    <source>
        <dbReference type="ARBA" id="ARBA00003024"/>
    </source>
</evidence>
<evidence type="ECO:0000256" key="10">
    <source>
        <dbReference type="RuleBase" id="RU362032"/>
    </source>
</evidence>
<evidence type="ECO:0000256" key="3">
    <source>
        <dbReference type="ARBA" id="ARBA00006723"/>
    </source>
</evidence>
<dbReference type="Gene3D" id="3.30.429.10">
    <property type="entry name" value="Macrophage Migration Inhibitory Factor"/>
    <property type="match status" value="1"/>
</dbReference>
<dbReference type="InterPro" id="IPR018191">
    <property type="entry name" value="4-OT"/>
</dbReference>
<dbReference type="GO" id="GO:0016853">
    <property type="term" value="F:isomerase activity"/>
    <property type="evidence" value="ECO:0007669"/>
    <property type="project" value="UniProtKB-UniRule"/>
</dbReference>
<evidence type="ECO:0000256" key="6">
    <source>
        <dbReference type="ARBA" id="ARBA00015750"/>
    </source>
</evidence>
<dbReference type="PANTHER" id="PTHR35530">
    <property type="entry name" value="TAUTOMERASE-RELATED"/>
    <property type="match status" value="1"/>
</dbReference>
<proteinExistence type="inferred from homology"/>
<dbReference type="PANTHER" id="PTHR35530:SF1">
    <property type="entry name" value="2-HYDROXYMUCONATE TAUTOMERASE"/>
    <property type="match status" value="1"/>
</dbReference>
<dbReference type="NCBIfam" id="TIGR00013">
    <property type="entry name" value="taut"/>
    <property type="match status" value="1"/>
</dbReference>
<dbReference type="SUPFAM" id="SSF55331">
    <property type="entry name" value="Tautomerase/MIF"/>
    <property type="match status" value="1"/>
</dbReference>
<comment type="similarity">
    <text evidence="3 10">Belongs to the 4-oxalocrotonate tautomerase family.</text>
</comment>
<protein>
    <recommendedName>
        <fullName evidence="6 10">2-hydroxymuconate tautomerase</fullName>
        <ecNumber evidence="5 10">5.3.2.6</ecNumber>
    </recommendedName>
    <alternativeName>
        <fullName evidence="8 10">4-oxalocrotonate tautomerase</fullName>
    </alternativeName>
</protein>
<evidence type="ECO:0000256" key="9">
    <source>
        <dbReference type="PIRSR" id="PIRSR618191-1"/>
    </source>
</evidence>
<evidence type="ECO:0000256" key="1">
    <source>
        <dbReference type="ARBA" id="ARBA00001379"/>
    </source>
</evidence>
<evidence type="ECO:0000313" key="12">
    <source>
        <dbReference type="EMBL" id="MQT72815.1"/>
    </source>
</evidence>
<keyword evidence="7 10" id="KW-0413">Isomerase</keyword>
<dbReference type="AlphaFoldDB" id="A0A6I1WKM8"/>
<dbReference type="Pfam" id="PF01361">
    <property type="entry name" value="Tautomerase"/>
    <property type="match status" value="1"/>
</dbReference>
<dbReference type="InterPro" id="IPR004370">
    <property type="entry name" value="4-OT-like_dom"/>
</dbReference>